<accession>A0ACC0H660</accession>
<organism evidence="1 2">
    <name type="scientific">Camellia lanceoleosa</name>
    <dbReference type="NCBI Taxonomy" id="1840588"/>
    <lineage>
        <taxon>Eukaryota</taxon>
        <taxon>Viridiplantae</taxon>
        <taxon>Streptophyta</taxon>
        <taxon>Embryophyta</taxon>
        <taxon>Tracheophyta</taxon>
        <taxon>Spermatophyta</taxon>
        <taxon>Magnoliopsida</taxon>
        <taxon>eudicotyledons</taxon>
        <taxon>Gunneridae</taxon>
        <taxon>Pentapetalae</taxon>
        <taxon>asterids</taxon>
        <taxon>Ericales</taxon>
        <taxon>Theaceae</taxon>
        <taxon>Camellia</taxon>
    </lineage>
</organism>
<gene>
    <name evidence="1" type="ORF">LOK49_LG07G01080</name>
</gene>
<reference evidence="1 2" key="1">
    <citation type="journal article" date="2022" name="Plant J.">
        <title>Chromosome-level genome of Camellia lanceoleosa provides a valuable resource for understanding genome evolution and self-incompatibility.</title>
        <authorList>
            <person name="Gong W."/>
            <person name="Xiao S."/>
            <person name="Wang L."/>
            <person name="Liao Z."/>
            <person name="Chang Y."/>
            <person name="Mo W."/>
            <person name="Hu G."/>
            <person name="Li W."/>
            <person name="Zhao G."/>
            <person name="Zhu H."/>
            <person name="Hu X."/>
            <person name="Ji K."/>
            <person name="Xiang X."/>
            <person name="Song Q."/>
            <person name="Yuan D."/>
            <person name="Jin S."/>
            <person name="Zhang L."/>
        </authorList>
    </citation>
    <scope>NUCLEOTIDE SEQUENCE [LARGE SCALE GENOMIC DNA]</scope>
    <source>
        <strain evidence="1">SQ_2022a</strain>
    </source>
</reference>
<evidence type="ECO:0000313" key="1">
    <source>
        <dbReference type="EMBL" id="KAI8008635.1"/>
    </source>
</evidence>
<proteinExistence type="predicted"/>
<comment type="caution">
    <text evidence="1">The sequence shown here is derived from an EMBL/GenBank/DDBJ whole genome shotgun (WGS) entry which is preliminary data.</text>
</comment>
<sequence>MTRASSKKPPILKSISFIQRLRSEDEFPFFVLNRWKATKTMTNSFTFLIELSSTKTATSKRSGVLLDAGGKRETDHQKHHHHRYDGGGGFGDEERERERLEERRMFGWCLFGRLEYGIRLTCFLPSKKYKLN</sequence>
<evidence type="ECO:0000313" key="2">
    <source>
        <dbReference type="Proteomes" id="UP001060215"/>
    </source>
</evidence>
<protein>
    <submittedName>
        <fullName evidence="1">Uncharacterized protein</fullName>
    </submittedName>
</protein>
<dbReference type="Proteomes" id="UP001060215">
    <property type="component" value="Chromosome 7"/>
</dbReference>
<dbReference type="EMBL" id="CM045764">
    <property type="protein sequence ID" value="KAI8008635.1"/>
    <property type="molecule type" value="Genomic_DNA"/>
</dbReference>
<name>A0ACC0H660_9ERIC</name>
<keyword evidence="2" id="KW-1185">Reference proteome</keyword>